<dbReference type="Proteomes" id="UP001589896">
    <property type="component" value="Unassembled WGS sequence"/>
</dbReference>
<dbReference type="InterPro" id="IPR004603">
    <property type="entry name" value="DNA_mismatch_endonuc_vsr"/>
</dbReference>
<proteinExistence type="inferred from homology"/>
<dbReference type="GO" id="GO:0004519">
    <property type="term" value="F:endonuclease activity"/>
    <property type="evidence" value="ECO:0007669"/>
    <property type="project" value="UniProtKB-KW"/>
</dbReference>
<comment type="caution">
    <text evidence="7">The sequence shown here is derived from an EMBL/GenBank/DDBJ whole genome shotgun (WGS) entry which is preliminary data.</text>
</comment>
<dbReference type="EC" id="3.1.-.-" evidence="6"/>
<dbReference type="Pfam" id="PF03852">
    <property type="entry name" value="Vsr"/>
    <property type="match status" value="1"/>
</dbReference>
<sequence>MDIISPEQRSALMSRVKGKDTKIELEVRRGLHALGFRFRLGDTYQVDGSKLPGRPDVVLPKFRTVVFVHGCFWHRHCCHLFRLPKTRTDFWEAKIAANQARDARKEAELRALGWNIETIWECQLRGQNADVKADAIGALANRIVSNAPK</sequence>
<dbReference type="SUPFAM" id="SSF52980">
    <property type="entry name" value="Restriction endonuclease-like"/>
    <property type="match status" value="1"/>
</dbReference>
<evidence type="ECO:0000256" key="3">
    <source>
        <dbReference type="ARBA" id="ARBA00022763"/>
    </source>
</evidence>
<dbReference type="CDD" id="cd00221">
    <property type="entry name" value="Vsr"/>
    <property type="match status" value="1"/>
</dbReference>
<evidence type="ECO:0000256" key="4">
    <source>
        <dbReference type="ARBA" id="ARBA00022801"/>
    </source>
</evidence>
<dbReference type="InterPro" id="IPR011335">
    <property type="entry name" value="Restrct_endonuc-II-like"/>
</dbReference>
<comment type="similarity">
    <text evidence="6">Belongs to the vsr family.</text>
</comment>
<evidence type="ECO:0000256" key="5">
    <source>
        <dbReference type="ARBA" id="ARBA00023204"/>
    </source>
</evidence>
<dbReference type="NCBIfam" id="TIGR00632">
    <property type="entry name" value="vsr"/>
    <property type="match status" value="1"/>
</dbReference>
<keyword evidence="8" id="KW-1185">Reference proteome</keyword>
<keyword evidence="4 6" id="KW-0378">Hydrolase</keyword>
<keyword evidence="1 6" id="KW-0540">Nuclease</keyword>
<dbReference type="PIRSF" id="PIRSF018267">
    <property type="entry name" value="VSR_endonuc"/>
    <property type="match status" value="1"/>
</dbReference>
<organism evidence="7 8">
    <name type="scientific">Lysobacter korlensis</name>
    <dbReference type="NCBI Taxonomy" id="553636"/>
    <lineage>
        <taxon>Bacteria</taxon>
        <taxon>Pseudomonadati</taxon>
        <taxon>Pseudomonadota</taxon>
        <taxon>Gammaproteobacteria</taxon>
        <taxon>Lysobacterales</taxon>
        <taxon>Lysobacteraceae</taxon>
        <taxon>Lysobacter</taxon>
    </lineage>
</organism>
<protein>
    <recommendedName>
        <fullName evidence="6">Very short patch repair endonuclease</fullName>
        <ecNumber evidence="6">3.1.-.-</ecNumber>
    </recommendedName>
</protein>
<gene>
    <name evidence="7" type="ORF">ACFFGH_18370</name>
</gene>
<evidence type="ECO:0000256" key="1">
    <source>
        <dbReference type="ARBA" id="ARBA00022722"/>
    </source>
</evidence>
<dbReference type="EMBL" id="JBHLTG010000004">
    <property type="protein sequence ID" value="MFC0679809.1"/>
    <property type="molecule type" value="Genomic_DNA"/>
</dbReference>
<evidence type="ECO:0000256" key="2">
    <source>
        <dbReference type="ARBA" id="ARBA00022759"/>
    </source>
</evidence>
<dbReference type="Gene3D" id="3.40.960.10">
    <property type="entry name" value="VSR Endonuclease"/>
    <property type="match status" value="1"/>
</dbReference>
<accession>A0ABV6RT85</accession>
<keyword evidence="5 6" id="KW-0234">DNA repair</keyword>
<comment type="function">
    <text evidence="6">May nick specific sequences that contain T:G mispairs resulting from m5C-deamination.</text>
</comment>
<dbReference type="RefSeq" id="WP_386670911.1">
    <property type="nucleotide sequence ID" value="NZ_JBHLTG010000004.1"/>
</dbReference>
<name>A0ABV6RT85_9GAMM</name>
<evidence type="ECO:0000313" key="7">
    <source>
        <dbReference type="EMBL" id="MFC0679809.1"/>
    </source>
</evidence>
<keyword evidence="3 6" id="KW-0227">DNA damage</keyword>
<evidence type="ECO:0000313" key="8">
    <source>
        <dbReference type="Proteomes" id="UP001589896"/>
    </source>
</evidence>
<evidence type="ECO:0000256" key="6">
    <source>
        <dbReference type="PIRNR" id="PIRNR018267"/>
    </source>
</evidence>
<reference evidence="7 8" key="1">
    <citation type="submission" date="2024-09" db="EMBL/GenBank/DDBJ databases">
        <authorList>
            <person name="Sun Q."/>
            <person name="Mori K."/>
        </authorList>
    </citation>
    <scope>NUCLEOTIDE SEQUENCE [LARGE SCALE GENOMIC DNA]</scope>
    <source>
        <strain evidence="7 8">KCTC 23076</strain>
    </source>
</reference>
<keyword evidence="2 6" id="KW-0255">Endonuclease</keyword>